<dbReference type="InterPro" id="IPR001461">
    <property type="entry name" value="Aspartic_peptidase_A1"/>
</dbReference>
<dbReference type="InterPro" id="IPR021109">
    <property type="entry name" value="Peptidase_aspartic_dom_sf"/>
</dbReference>
<dbReference type="CDD" id="cd05471">
    <property type="entry name" value="pepsin_like"/>
    <property type="match status" value="1"/>
</dbReference>
<protein>
    <submittedName>
        <fullName evidence="7">Aspartic peptidase domain-containing protein</fullName>
    </submittedName>
</protein>
<dbReference type="SUPFAM" id="SSF50630">
    <property type="entry name" value="Acid proteases"/>
    <property type="match status" value="1"/>
</dbReference>
<feature type="domain" description="Peptidase A1" evidence="6">
    <location>
        <begin position="63"/>
        <end position="397"/>
    </location>
</feature>
<comment type="caution">
    <text evidence="7">The sequence shown here is derived from an EMBL/GenBank/DDBJ whole genome shotgun (WGS) entry which is preliminary data.</text>
</comment>
<evidence type="ECO:0000313" key="8">
    <source>
        <dbReference type="Proteomes" id="UP001218218"/>
    </source>
</evidence>
<feature type="chain" id="PRO_5042090958" evidence="5">
    <location>
        <begin position="19"/>
        <end position="575"/>
    </location>
</feature>
<organism evidence="7 8">
    <name type="scientific">Mycena albidolilacea</name>
    <dbReference type="NCBI Taxonomy" id="1033008"/>
    <lineage>
        <taxon>Eukaryota</taxon>
        <taxon>Fungi</taxon>
        <taxon>Dikarya</taxon>
        <taxon>Basidiomycota</taxon>
        <taxon>Agaricomycotina</taxon>
        <taxon>Agaricomycetes</taxon>
        <taxon>Agaricomycetidae</taxon>
        <taxon>Agaricales</taxon>
        <taxon>Marasmiineae</taxon>
        <taxon>Mycenaceae</taxon>
        <taxon>Mycena</taxon>
    </lineage>
</organism>
<evidence type="ECO:0000256" key="2">
    <source>
        <dbReference type="ARBA" id="ARBA00022750"/>
    </source>
</evidence>
<dbReference type="PANTHER" id="PTHR47966:SF51">
    <property type="entry name" value="BETA-SITE APP-CLEAVING ENZYME, ISOFORM A-RELATED"/>
    <property type="match status" value="1"/>
</dbReference>
<evidence type="ECO:0000256" key="1">
    <source>
        <dbReference type="ARBA" id="ARBA00007447"/>
    </source>
</evidence>
<keyword evidence="8" id="KW-1185">Reference proteome</keyword>
<dbReference type="Pfam" id="PF00026">
    <property type="entry name" value="Asp"/>
    <property type="match status" value="1"/>
</dbReference>
<dbReference type="InterPro" id="IPR033121">
    <property type="entry name" value="PEPTIDASE_A1"/>
</dbReference>
<accession>A0AAD7F288</accession>
<gene>
    <name evidence="7" type="ORF">DFH08DRAFT_930875</name>
</gene>
<comment type="similarity">
    <text evidence="1 3">Belongs to the peptidase A1 family.</text>
</comment>
<dbReference type="PRINTS" id="PR00792">
    <property type="entry name" value="PEPSIN"/>
</dbReference>
<sequence length="575" mass="60602">MWFSLLPWLLFSGSPSLAVVIRATHNPAYRPRRPTSQGHAMKASYVSSGGGPNGSLENVPFRYVATVTLNDRDFRVAIDTGSSDLWVVSTPDFEYDTRNSTPVSIRYAGGTTTGTTGFATMSLGGYSFYPQAFMNATSVGLGAIVDIGLDGLIGLAFDGTSASDITRVLTPLGPTVGQPFLFNIFDLTPAQDNFIGISLSRTDDLEGSADASFTINELDETYAARVQGLPEVPLFPGDNGRWSVLVDRINVNGMDVPLTSAVPHAPNGSIVAAMDTGTPTATLPPDILYAIYSQIPGALVGVSGSDMVFLIPCNTSAIVTVVIGGLGYVIHPLDLSDITSQTDDNGNNVTACVSTIASSAIASQADFDSLFGDTFMRNFYSVFSFGDSIAKSPAGAASIQFLSVLDARTAVADVQNVRMAQLANMAPEFQGIPDGFIPAPPGSTRPTKDTVAAESGAVRTSGAIADAAASSDTVTEDGSVKKYALIIIGLLSGNLLVVLLLLIIGVGLYIKRNGRSGRSPEYAPVKVEFAEVKPREYGEGQSNSSKPKTFGTFNSTALFEDLNAYRKGGLTERWH</sequence>
<dbReference type="Gene3D" id="2.40.70.10">
    <property type="entry name" value="Acid Proteases"/>
    <property type="match status" value="2"/>
</dbReference>
<name>A0AAD7F288_9AGAR</name>
<keyword evidence="5" id="KW-0732">Signal</keyword>
<feature type="transmembrane region" description="Helical" evidence="4">
    <location>
        <begin position="483"/>
        <end position="510"/>
    </location>
</feature>
<reference evidence="7" key="1">
    <citation type="submission" date="2023-03" db="EMBL/GenBank/DDBJ databases">
        <title>Massive genome expansion in bonnet fungi (Mycena s.s.) driven by repeated elements and novel gene families across ecological guilds.</title>
        <authorList>
            <consortium name="Lawrence Berkeley National Laboratory"/>
            <person name="Harder C.B."/>
            <person name="Miyauchi S."/>
            <person name="Viragh M."/>
            <person name="Kuo A."/>
            <person name="Thoen E."/>
            <person name="Andreopoulos B."/>
            <person name="Lu D."/>
            <person name="Skrede I."/>
            <person name="Drula E."/>
            <person name="Henrissat B."/>
            <person name="Morin E."/>
            <person name="Kohler A."/>
            <person name="Barry K."/>
            <person name="LaButti K."/>
            <person name="Morin E."/>
            <person name="Salamov A."/>
            <person name="Lipzen A."/>
            <person name="Mereny Z."/>
            <person name="Hegedus B."/>
            <person name="Baldrian P."/>
            <person name="Stursova M."/>
            <person name="Weitz H."/>
            <person name="Taylor A."/>
            <person name="Grigoriev I.V."/>
            <person name="Nagy L.G."/>
            <person name="Martin F."/>
            <person name="Kauserud H."/>
        </authorList>
    </citation>
    <scope>NUCLEOTIDE SEQUENCE</scope>
    <source>
        <strain evidence="7">CBHHK002</strain>
    </source>
</reference>
<evidence type="ECO:0000256" key="3">
    <source>
        <dbReference type="RuleBase" id="RU000454"/>
    </source>
</evidence>
<evidence type="ECO:0000256" key="4">
    <source>
        <dbReference type="SAM" id="Phobius"/>
    </source>
</evidence>
<dbReference type="PANTHER" id="PTHR47966">
    <property type="entry name" value="BETA-SITE APP-CLEAVING ENZYME, ISOFORM A-RELATED"/>
    <property type="match status" value="1"/>
</dbReference>
<keyword evidence="4" id="KW-0472">Membrane</keyword>
<proteinExistence type="inferred from homology"/>
<keyword evidence="3" id="KW-0645">Protease</keyword>
<dbReference type="EMBL" id="JARIHO010000004">
    <property type="protein sequence ID" value="KAJ7362622.1"/>
    <property type="molecule type" value="Genomic_DNA"/>
</dbReference>
<dbReference type="InterPro" id="IPR001969">
    <property type="entry name" value="Aspartic_peptidase_AS"/>
</dbReference>
<dbReference type="PROSITE" id="PS00141">
    <property type="entry name" value="ASP_PROTEASE"/>
    <property type="match status" value="1"/>
</dbReference>
<feature type="signal peptide" evidence="5">
    <location>
        <begin position="1"/>
        <end position="18"/>
    </location>
</feature>
<keyword evidence="3" id="KW-0378">Hydrolase</keyword>
<evidence type="ECO:0000313" key="7">
    <source>
        <dbReference type="EMBL" id="KAJ7362622.1"/>
    </source>
</evidence>
<keyword evidence="2 3" id="KW-0064">Aspartyl protease</keyword>
<dbReference type="Proteomes" id="UP001218218">
    <property type="component" value="Unassembled WGS sequence"/>
</dbReference>
<dbReference type="GO" id="GO:0006508">
    <property type="term" value="P:proteolysis"/>
    <property type="evidence" value="ECO:0007669"/>
    <property type="project" value="UniProtKB-KW"/>
</dbReference>
<keyword evidence="4" id="KW-1133">Transmembrane helix</keyword>
<evidence type="ECO:0000259" key="6">
    <source>
        <dbReference type="PROSITE" id="PS51767"/>
    </source>
</evidence>
<dbReference type="AlphaFoldDB" id="A0AAD7F288"/>
<evidence type="ECO:0000256" key="5">
    <source>
        <dbReference type="SAM" id="SignalP"/>
    </source>
</evidence>
<keyword evidence="4" id="KW-0812">Transmembrane</keyword>
<dbReference type="GO" id="GO:0004190">
    <property type="term" value="F:aspartic-type endopeptidase activity"/>
    <property type="evidence" value="ECO:0007669"/>
    <property type="project" value="UniProtKB-KW"/>
</dbReference>
<dbReference type="InterPro" id="IPR034164">
    <property type="entry name" value="Pepsin-like_dom"/>
</dbReference>
<dbReference type="PROSITE" id="PS51767">
    <property type="entry name" value="PEPTIDASE_A1"/>
    <property type="match status" value="1"/>
</dbReference>